<reference evidence="1 2" key="1">
    <citation type="submission" date="2024-11" db="EMBL/GenBank/DDBJ databases">
        <title>A near-complete genome assembly of Cinchona calisaya.</title>
        <authorList>
            <person name="Lian D.C."/>
            <person name="Zhao X.W."/>
            <person name="Wei L."/>
        </authorList>
    </citation>
    <scope>NUCLEOTIDE SEQUENCE [LARGE SCALE GENOMIC DNA]</scope>
    <source>
        <tissue evidence="1">Nenye</tissue>
    </source>
</reference>
<evidence type="ECO:0000313" key="2">
    <source>
        <dbReference type="Proteomes" id="UP001630127"/>
    </source>
</evidence>
<accession>A0ABD2ZC60</accession>
<dbReference type="EMBL" id="JBJUIK010000010">
    <property type="protein sequence ID" value="KAL3516679.1"/>
    <property type="molecule type" value="Genomic_DNA"/>
</dbReference>
<name>A0ABD2ZC60_9GENT</name>
<dbReference type="Proteomes" id="UP001630127">
    <property type="component" value="Unassembled WGS sequence"/>
</dbReference>
<dbReference type="AlphaFoldDB" id="A0ABD2ZC60"/>
<keyword evidence="2" id="KW-1185">Reference proteome</keyword>
<protein>
    <submittedName>
        <fullName evidence="1">Uncharacterized protein</fullName>
    </submittedName>
</protein>
<comment type="caution">
    <text evidence="1">The sequence shown here is derived from an EMBL/GenBank/DDBJ whole genome shotgun (WGS) entry which is preliminary data.</text>
</comment>
<proteinExistence type="predicted"/>
<sequence length="141" mass="16079">MDSPTMSSLATTLLQFKSLEPVQVCLDMERSRDKCERNFDPNAQEEGEWILVTKRKERTTGFFREDQVESVNMTSSIEIEDNDATEDVEILAKPTKDNGSFVELDLSSLESIIHSLFELSQEARHLLVDVLQECDGRDSTF</sequence>
<evidence type="ECO:0000313" key="1">
    <source>
        <dbReference type="EMBL" id="KAL3516679.1"/>
    </source>
</evidence>
<gene>
    <name evidence="1" type="ORF">ACH5RR_023581</name>
</gene>
<organism evidence="1 2">
    <name type="scientific">Cinchona calisaya</name>
    <dbReference type="NCBI Taxonomy" id="153742"/>
    <lineage>
        <taxon>Eukaryota</taxon>
        <taxon>Viridiplantae</taxon>
        <taxon>Streptophyta</taxon>
        <taxon>Embryophyta</taxon>
        <taxon>Tracheophyta</taxon>
        <taxon>Spermatophyta</taxon>
        <taxon>Magnoliopsida</taxon>
        <taxon>eudicotyledons</taxon>
        <taxon>Gunneridae</taxon>
        <taxon>Pentapetalae</taxon>
        <taxon>asterids</taxon>
        <taxon>lamiids</taxon>
        <taxon>Gentianales</taxon>
        <taxon>Rubiaceae</taxon>
        <taxon>Cinchonoideae</taxon>
        <taxon>Cinchoneae</taxon>
        <taxon>Cinchona</taxon>
    </lineage>
</organism>